<dbReference type="InterPro" id="IPR000620">
    <property type="entry name" value="EamA_dom"/>
</dbReference>
<gene>
    <name evidence="3" type="ORF">CJN711_LOCUS32290</name>
    <name evidence="4" type="ORF">KQP761_LOCUS21577</name>
</gene>
<evidence type="ECO:0000313" key="4">
    <source>
        <dbReference type="EMBL" id="CAF1594716.1"/>
    </source>
</evidence>
<accession>A0A815YSE8</accession>
<name>A0A815YSE8_9BILA</name>
<feature type="transmembrane region" description="Helical" evidence="1">
    <location>
        <begin position="344"/>
        <end position="364"/>
    </location>
</feature>
<feature type="transmembrane region" description="Helical" evidence="1">
    <location>
        <begin position="110"/>
        <end position="132"/>
    </location>
</feature>
<evidence type="ECO:0000256" key="1">
    <source>
        <dbReference type="SAM" id="Phobius"/>
    </source>
</evidence>
<evidence type="ECO:0000313" key="5">
    <source>
        <dbReference type="Proteomes" id="UP000663855"/>
    </source>
</evidence>
<feature type="transmembrane region" description="Helical" evidence="1">
    <location>
        <begin position="198"/>
        <end position="221"/>
    </location>
</feature>
<feature type="transmembrane region" description="Helical" evidence="1">
    <location>
        <begin position="144"/>
        <end position="167"/>
    </location>
</feature>
<dbReference type="EMBL" id="CAJNOW010011180">
    <property type="protein sequence ID" value="CAF1594716.1"/>
    <property type="molecule type" value="Genomic_DNA"/>
</dbReference>
<feature type="transmembrane region" description="Helical" evidence="1">
    <location>
        <begin position="241"/>
        <end position="262"/>
    </location>
</feature>
<organism evidence="3 5">
    <name type="scientific">Rotaria magnacalcarata</name>
    <dbReference type="NCBI Taxonomy" id="392030"/>
    <lineage>
        <taxon>Eukaryota</taxon>
        <taxon>Metazoa</taxon>
        <taxon>Spiralia</taxon>
        <taxon>Gnathifera</taxon>
        <taxon>Rotifera</taxon>
        <taxon>Eurotatoria</taxon>
        <taxon>Bdelloidea</taxon>
        <taxon>Philodinida</taxon>
        <taxon>Philodinidae</taxon>
        <taxon>Rotaria</taxon>
    </lineage>
</organism>
<feature type="transmembrane region" description="Helical" evidence="1">
    <location>
        <begin position="370"/>
        <end position="388"/>
    </location>
</feature>
<evidence type="ECO:0000313" key="3">
    <source>
        <dbReference type="EMBL" id="CAF1574575.1"/>
    </source>
</evidence>
<reference evidence="3" key="1">
    <citation type="submission" date="2021-02" db="EMBL/GenBank/DDBJ databases">
        <authorList>
            <person name="Nowell W R."/>
        </authorList>
    </citation>
    <scope>NUCLEOTIDE SEQUENCE</scope>
</reference>
<feature type="transmembrane region" description="Helical" evidence="1">
    <location>
        <begin position="315"/>
        <end position="332"/>
    </location>
</feature>
<dbReference type="PANTHER" id="PTHR22911">
    <property type="entry name" value="ACYL-MALONYL CONDENSING ENZYME-RELATED"/>
    <property type="match status" value="1"/>
</dbReference>
<dbReference type="Proteomes" id="UP000663855">
    <property type="component" value="Unassembled WGS sequence"/>
</dbReference>
<feature type="transmembrane region" description="Helical" evidence="1">
    <location>
        <begin position="86"/>
        <end position="104"/>
    </location>
</feature>
<dbReference type="Proteomes" id="UP000663834">
    <property type="component" value="Unassembled WGS sequence"/>
</dbReference>
<keyword evidence="1" id="KW-1133">Transmembrane helix</keyword>
<protein>
    <recommendedName>
        <fullName evidence="2">EamA domain-containing protein</fullName>
    </recommendedName>
</protein>
<dbReference type="Pfam" id="PF00892">
    <property type="entry name" value="EamA"/>
    <property type="match status" value="2"/>
</dbReference>
<dbReference type="InterPro" id="IPR037185">
    <property type="entry name" value="EmrE-like"/>
</dbReference>
<evidence type="ECO:0000259" key="2">
    <source>
        <dbReference type="Pfam" id="PF00892"/>
    </source>
</evidence>
<dbReference type="GO" id="GO:0016020">
    <property type="term" value="C:membrane"/>
    <property type="evidence" value="ECO:0007669"/>
    <property type="project" value="InterPro"/>
</dbReference>
<feature type="domain" description="EamA" evidence="2">
    <location>
        <begin position="85"/>
        <end position="213"/>
    </location>
</feature>
<proteinExistence type="predicted"/>
<dbReference type="EMBL" id="CAJNOV010015499">
    <property type="protein sequence ID" value="CAF1574575.1"/>
    <property type="molecule type" value="Genomic_DNA"/>
</dbReference>
<feature type="domain" description="EamA" evidence="2">
    <location>
        <begin position="243"/>
        <end position="387"/>
    </location>
</feature>
<comment type="caution">
    <text evidence="3">The sequence shown here is derived from an EMBL/GenBank/DDBJ whole genome shotgun (WGS) entry which is preliminary data.</text>
</comment>
<sequence length="409" mass="46387">MEKRRRTNTGDSSSLSPKQAIASLNPLLQPFDDEISDSETYSGRLPVFHILHTDDKSENNNRNIDFSKNQNNIFLKNCCYLQRFSGIIYALLASLLFTCSNFIIQKLDVILLDVFLVRFFFQGILSLGFIVYKGYHPFSNCNGLLVFIRSVIAATGSVCFYLGLAFLPLPDLMTLRYTQVVWTALLALIIFRERITFPIIIASTLTLIGVIGVAQPSFLFRNSTIINETSQATSTNNDDKRALGIFVALLCAFSISMGIVLNKKLIERKVRQSIILFHFILTTFMMLLIIQTYHWTLSKTNQRQFNIKKIYLTKNFIYATILAILQLIPMVLSQKSIKREHPSVFTIVQASDIVFAIILHNIFSKVKSDGFALLSSALVLTSIIIVGTHKLWQDRKHATHLPISIEETE</sequence>
<dbReference type="OrthoDB" id="306876at2759"/>
<keyword evidence="1" id="KW-0812">Transmembrane</keyword>
<dbReference type="AlphaFoldDB" id="A0A815YSE8"/>
<dbReference type="PANTHER" id="PTHR22911:SF137">
    <property type="entry name" value="SOLUTE CARRIER FAMILY 35 MEMBER G2-RELATED"/>
    <property type="match status" value="1"/>
</dbReference>
<dbReference type="SUPFAM" id="SSF103481">
    <property type="entry name" value="Multidrug resistance efflux transporter EmrE"/>
    <property type="match status" value="1"/>
</dbReference>
<feature type="transmembrane region" description="Helical" evidence="1">
    <location>
        <begin position="274"/>
        <end position="295"/>
    </location>
</feature>
<keyword evidence="1" id="KW-0472">Membrane</keyword>